<name>B8J7Q5_ANAD2</name>
<dbReference type="Gene3D" id="1.10.287.130">
    <property type="match status" value="1"/>
</dbReference>
<evidence type="ECO:0000256" key="1">
    <source>
        <dbReference type="ARBA" id="ARBA00000085"/>
    </source>
</evidence>
<keyword evidence="3" id="KW-0597">Phosphoprotein</keyword>
<dbReference type="GO" id="GO:0000155">
    <property type="term" value="F:phosphorelay sensor kinase activity"/>
    <property type="evidence" value="ECO:0007669"/>
    <property type="project" value="InterPro"/>
</dbReference>
<feature type="compositionally biased region" description="Basic residues" evidence="6">
    <location>
        <begin position="513"/>
        <end position="524"/>
    </location>
</feature>
<dbReference type="InterPro" id="IPR005467">
    <property type="entry name" value="His_kinase_dom"/>
</dbReference>
<evidence type="ECO:0000256" key="5">
    <source>
        <dbReference type="ARBA" id="ARBA00022777"/>
    </source>
</evidence>
<sequence>MASPGPDRRSRRFLFGGYVVVVASFIAASVYTAEHIREIDVASDEIARDAMPTIRCLAEARHLLGQFEIESAAFAAVPVTPAARAAAEAPLRALAEQVGVYLALPLFPGERPFWEDVRRGTSRFVGAANRMLGQADAGDARLARETFLREVRPAAAHLHELLSRDLDFNARNGSQLAEHIKAVRARGLWLSLSLGVLCGGIALLAGRVVAGQLRRHDALVSEHERMMEERAGELEAFAGRVAHDIMNPTASAQLAIDLELRRRQAAGEPAGEGLERARRSLRRIQTLVAGLLGFARAGARPEPGAAADVVEVVHDVVSGAEARATEAGMTVGAELVPGTVACAKGVLTSLVANLVDNAIKYARRDGRVVIRAAPDAAAIRVEVEDDGPGLPPDLGDRVFEPYVRGGAGDVPGLGLGLATVKRLAEAHGGHVGVRSEPGRGTTFWFELPRAAAVSELRGSRAGSRPAHRARTWLRGPRRSRGRCRRDRGRTRCGGPRADPSAARRWAPPGGAAPRRRRPPRRAPRGTRAGPTARPRAWAGRGTGRRAA</sequence>
<dbReference type="EC" id="2.7.13.3" evidence="2"/>
<dbReference type="Pfam" id="PF02518">
    <property type="entry name" value="HATPase_c"/>
    <property type="match status" value="1"/>
</dbReference>
<dbReference type="CDD" id="cd00075">
    <property type="entry name" value="HATPase"/>
    <property type="match status" value="1"/>
</dbReference>
<dbReference type="EMBL" id="CP001359">
    <property type="protein sequence ID" value="ACL63397.1"/>
    <property type="molecule type" value="Genomic_DNA"/>
</dbReference>
<dbReference type="SMART" id="SM00387">
    <property type="entry name" value="HATPase_c"/>
    <property type="match status" value="1"/>
</dbReference>
<dbReference type="Proteomes" id="UP000007089">
    <property type="component" value="Chromosome"/>
</dbReference>
<evidence type="ECO:0000256" key="4">
    <source>
        <dbReference type="ARBA" id="ARBA00022679"/>
    </source>
</evidence>
<dbReference type="InterPro" id="IPR003661">
    <property type="entry name" value="HisK_dim/P_dom"/>
</dbReference>
<protein>
    <recommendedName>
        <fullName evidence="2">histidine kinase</fullName>
        <ecNumber evidence="2">2.7.13.3</ecNumber>
    </recommendedName>
</protein>
<keyword evidence="5 9" id="KW-0418">Kinase</keyword>
<comment type="catalytic activity">
    <reaction evidence="1">
        <text>ATP + protein L-histidine = ADP + protein N-phospho-L-histidine.</text>
        <dbReference type="EC" id="2.7.13.3"/>
    </reaction>
</comment>
<dbReference type="PRINTS" id="PR00344">
    <property type="entry name" value="BCTRLSENSOR"/>
</dbReference>
<dbReference type="GO" id="GO:0030295">
    <property type="term" value="F:protein kinase activator activity"/>
    <property type="evidence" value="ECO:0007669"/>
    <property type="project" value="TreeGrafter"/>
</dbReference>
<keyword evidence="10" id="KW-1185">Reference proteome</keyword>
<evidence type="ECO:0000256" key="7">
    <source>
        <dbReference type="SAM" id="Phobius"/>
    </source>
</evidence>
<dbReference type="HOGENOM" id="CLU_587480_0_0_7"/>
<keyword evidence="7" id="KW-0812">Transmembrane</keyword>
<dbReference type="Gene3D" id="3.30.565.10">
    <property type="entry name" value="Histidine kinase-like ATPase, C-terminal domain"/>
    <property type="match status" value="1"/>
</dbReference>
<dbReference type="PROSITE" id="PS50109">
    <property type="entry name" value="HIS_KIN"/>
    <property type="match status" value="1"/>
</dbReference>
<evidence type="ECO:0000256" key="3">
    <source>
        <dbReference type="ARBA" id="ARBA00022553"/>
    </source>
</evidence>
<dbReference type="KEGG" id="acp:A2cp1_0036"/>
<dbReference type="InterPro" id="IPR036890">
    <property type="entry name" value="HATPase_C_sf"/>
</dbReference>
<dbReference type="PANTHER" id="PTHR42878">
    <property type="entry name" value="TWO-COMPONENT HISTIDINE KINASE"/>
    <property type="match status" value="1"/>
</dbReference>
<evidence type="ECO:0000256" key="6">
    <source>
        <dbReference type="SAM" id="MobiDB-lite"/>
    </source>
</evidence>
<proteinExistence type="predicted"/>
<dbReference type="PANTHER" id="PTHR42878:SF15">
    <property type="entry name" value="BACTERIOPHYTOCHROME"/>
    <property type="match status" value="1"/>
</dbReference>
<dbReference type="InterPro" id="IPR004358">
    <property type="entry name" value="Sig_transdc_His_kin-like_C"/>
</dbReference>
<evidence type="ECO:0000313" key="9">
    <source>
        <dbReference type="EMBL" id="ACL63397.1"/>
    </source>
</evidence>
<keyword evidence="4" id="KW-0808">Transferase</keyword>
<feature type="compositionally biased region" description="Basic residues" evidence="6">
    <location>
        <begin position="465"/>
        <end position="490"/>
    </location>
</feature>
<dbReference type="InterPro" id="IPR036097">
    <property type="entry name" value="HisK_dim/P_sf"/>
</dbReference>
<evidence type="ECO:0000313" key="10">
    <source>
        <dbReference type="Proteomes" id="UP000007089"/>
    </source>
</evidence>
<accession>B8J7Q5</accession>
<dbReference type="InterPro" id="IPR050351">
    <property type="entry name" value="BphY/WalK/GraS-like"/>
</dbReference>
<dbReference type="SMART" id="SM00388">
    <property type="entry name" value="HisKA"/>
    <property type="match status" value="1"/>
</dbReference>
<gene>
    <name evidence="9" type="ordered locus">A2cp1_0036</name>
</gene>
<dbReference type="SUPFAM" id="SSF47384">
    <property type="entry name" value="Homodimeric domain of signal transducing histidine kinase"/>
    <property type="match status" value="1"/>
</dbReference>
<dbReference type="SUPFAM" id="SSF55874">
    <property type="entry name" value="ATPase domain of HSP90 chaperone/DNA topoisomerase II/histidine kinase"/>
    <property type="match status" value="1"/>
</dbReference>
<dbReference type="GO" id="GO:0000156">
    <property type="term" value="F:phosphorelay response regulator activity"/>
    <property type="evidence" value="ECO:0007669"/>
    <property type="project" value="TreeGrafter"/>
</dbReference>
<evidence type="ECO:0000259" key="8">
    <source>
        <dbReference type="PROSITE" id="PS50109"/>
    </source>
</evidence>
<dbReference type="InterPro" id="IPR003594">
    <property type="entry name" value="HATPase_dom"/>
</dbReference>
<organism evidence="9 10">
    <name type="scientific">Anaeromyxobacter dehalogenans (strain ATCC BAA-258 / DSM 21875 / 2CP-1)</name>
    <dbReference type="NCBI Taxonomy" id="455488"/>
    <lineage>
        <taxon>Bacteria</taxon>
        <taxon>Pseudomonadati</taxon>
        <taxon>Myxococcota</taxon>
        <taxon>Myxococcia</taxon>
        <taxon>Myxococcales</taxon>
        <taxon>Cystobacterineae</taxon>
        <taxon>Anaeromyxobacteraceae</taxon>
        <taxon>Anaeromyxobacter</taxon>
    </lineage>
</organism>
<feature type="region of interest" description="Disordered" evidence="6">
    <location>
        <begin position="456"/>
        <end position="547"/>
    </location>
</feature>
<evidence type="ECO:0000256" key="2">
    <source>
        <dbReference type="ARBA" id="ARBA00012438"/>
    </source>
</evidence>
<feature type="transmembrane region" description="Helical" evidence="7">
    <location>
        <begin position="12"/>
        <end position="31"/>
    </location>
</feature>
<feature type="compositionally biased region" description="Low complexity" evidence="6">
    <location>
        <begin position="525"/>
        <end position="541"/>
    </location>
</feature>
<dbReference type="GO" id="GO:0007234">
    <property type="term" value="P:osmosensory signaling via phosphorelay pathway"/>
    <property type="evidence" value="ECO:0007669"/>
    <property type="project" value="TreeGrafter"/>
</dbReference>
<keyword evidence="7" id="KW-0472">Membrane</keyword>
<reference evidence="9" key="1">
    <citation type="submission" date="2009-01" db="EMBL/GenBank/DDBJ databases">
        <title>Complete sequence of Anaeromyxobacter dehalogenans 2CP-1.</title>
        <authorList>
            <consortium name="US DOE Joint Genome Institute"/>
            <person name="Lucas S."/>
            <person name="Copeland A."/>
            <person name="Lapidus A."/>
            <person name="Glavina del Rio T."/>
            <person name="Dalin E."/>
            <person name="Tice H."/>
            <person name="Bruce D."/>
            <person name="Goodwin L."/>
            <person name="Pitluck S."/>
            <person name="Saunders E."/>
            <person name="Brettin T."/>
            <person name="Detter J.C."/>
            <person name="Han C."/>
            <person name="Larimer F."/>
            <person name="Land M."/>
            <person name="Hauser L."/>
            <person name="Kyrpides N."/>
            <person name="Ovchinnikova G."/>
            <person name="Beliaev A.S."/>
            <person name="Richardson P."/>
        </authorList>
    </citation>
    <scope>NUCLEOTIDE SEQUENCE</scope>
    <source>
        <strain evidence="9">2CP-1</strain>
    </source>
</reference>
<dbReference type="AlphaFoldDB" id="B8J7Q5"/>
<feature type="domain" description="Histidine kinase" evidence="8">
    <location>
        <begin position="240"/>
        <end position="451"/>
    </location>
</feature>
<keyword evidence="7" id="KW-1133">Transmembrane helix</keyword>
<feature type="compositionally biased region" description="Low complexity" evidence="6">
    <location>
        <begin position="492"/>
        <end position="512"/>
    </location>
</feature>